<evidence type="ECO:0000256" key="1">
    <source>
        <dbReference type="SAM" id="SignalP"/>
    </source>
</evidence>
<sequence length="387" mass="43403">MKNFTKILCVVLALVMALSVASCSLSKQYAYQKDGIELPIGVYVYYMYSAYNEAQTLAQKSDLYDAATGKYDGKKSFLKIEITDEDGNTAIAEDWITDKTKEKLQNAVAIETKYNELGCTVDQAELDQAKTYIQQAYWDQNLKAVLEPCGVSFDSFFMAEYTINIAEKNAAFEAEYGEGGPSAVSTPDLTDYFTKNYTSYKYFSANLYTTTDDGQTDATTTTTTSANNTPLSEEEIAKYTSSFEDYASKISDGSSYDDVVKKYMEDYSVTEDPTTANVEIIDENTTDELLKTIKDMKDGQAMTVQIGDDENTKQIYMIYREPIEKQTDAYINDSENSKKVLQSMKGEVFDALLKKLAEDMDVQPSSACNSYKPSMFETKIKTNTKRS</sequence>
<evidence type="ECO:0000313" key="2">
    <source>
        <dbReference type="EMBL" id="MBK6088186.1"/>
    </source>
</evidence>
<reference evidence="2" key="1">
    <citation type="submission" date="2021-01" db="EMBL/GenBank/DDBJ databases">
        <title>Genome public.</title>
        <authorList>
            <person name="Liu C."/>
            <person name="Sun Q."/>
        </authorList>
    </citation>
    <scope>NUCLEOTIDE SEQUENCE</scope>
    <source>
        <strain evidence="2">M6</strain>
    </source>
</reference>
<dbReference type="PROSITE" id="PS51257">
    <property type="entry name" value="PROKAR_LIPOPROTEIN"/>
    <property type="match status" value="1"/>
</dbReference>
<dbReference type="RefSeq" id="WP_186832816.1">
    <property type="nucleotide sequence ID" value="NZ_JAEQMG010000048.1"/>
</dbReference>
<organism evidence="2 3">
    <name type="scientific">Ruminococcus difficilis</name>
    <dbReference type="NCBI Taxonomy" id="2763069"/>
    <lineage>
        <taxon>Bacteria</taxon>
        <taxon>Bacillati</taxon>
        <taxon>Bacillota</taxon>
        <taxon>Clostridia</taxon>
        <taxon>Eubacteriales</taxon>
        <taxon>Oscillospiraceae</taxon>
        <taxon>Ruminococcus</taxon>
    </lineage>
</organism>
<name>A0A934TYM1_9FIRM</name>
<gene>
    <name evidence="2" type="ORF">JKK62_05880</name>
</gene>
<keyword evidence="1" id="KW-0732">Signal</keyword>
<evidence type="ECO:0008006" key="4">
    <source>
        <dbReference type="Google" id="ProtNLM"/>
    </source>
</evidence>
<dbReference type="Proteomes" id="UP000633365">
    <property type="component" value="Unassembled WGS sequence"/>
</dbReference>
<feature type="signal peptide" evidence="1">
    <location>
        <begin position="1"/>
        <end position="21"/>
    </location>
</feature>
<accession>A0A934TYM1</accession>
<comment type="caution">
    <text evidence="2">The sequence shown here is derived from an EMBL/GenBank/DDBJ whole genome shotgun (WGS) entry which is preliminary data.</text>
</comment>
<feature type="chain" id="PRO_5039175093" description="Foldase protein PrsA" evidence="1">
    <location>
        <begin position="22"/>
        <end position="387"/>
    </location>
</feature>
<protein>
    <recommendedName>
        <fullName evidence="4">Foldase protein PrsA</fullName>
    </recommendedName>
</protein>
<dbReference type="AlphaFoldDB" id="A0A934TYM1"/>
<keyword evidence="3" id="KW-1185">Reference proteome</keyword>
<proteinExistence type="predicted"/>
<evidence type="ECO:0000313" key="3">
    <source>
        <dbReference type="Proteomes" id="UP000633365"/>
    </source>
</evidence>
<dbReference type="EMBL" id="JAEQMG010000048">
    <property type="protein sequence ID" value="MBK6088186.1"/>
    <property type="molecule type" value="Genomic_DNA"/>
</dbReference>